<accession>A0A098S7S5</accession>
<dbReference type="PROSITE" id="PS51766">
    <property type="entry name" value="DOCKERIN"/>
    <property type="match status" value="1"/>
</dbReference>
<dbReference type="NCBIfam" id="TIGR04183">
    <property type="entry name" value="Por_Secre_tail"/>
    <property type="match status" value="1"/>
</dbReference>
<dbReference type="InterPro" id="IPR002102">
    <property type="entry name" value="Cohesin_dom"/>
</dbReference>
<dbReference type="Gene3D" id="1.10.1330.10">
    <property type="entry name" value="Dockerin domain"/>
    <property type="match status" value="1"/>
</dbReference>
<keyword evidence="1" id="KW-0677">Repeat</keyword>
<gene>
    <name evidence="4" type="ORF">IX84_10020</name>
</gene>
<dbReference type="STRING" id="1524460.IX84_10020"/>
<dbReference type="Pfam" id="PF00404">
    <property type="entry name" value="Dockerin_1"/>
    <property type="match status" value="1"/>
</dbReference>
<organism evidence="4 5">
    <name type="scientific">Phaeodactylibacter xiamenensis</name>
    <dbReference type="NCBI Taxonomy" id="1524460"/>
    <lineage>
        <taxon>Bacteria</taxon>
        <taxon>Pseudomonadati</taxon>
        <taxon>Bacteroidota</taxon>
        <taxon>Saprospiria</taxon>
        <taxon>Saprospirales</taxon>
        <taxon>Haliscomenobacteraceae</taxon>
        <taxon>Phaeodactylibacter</taxon>
    </lineage>
</organism>
<dbReference type="Gene3D" id="2.60.40.680">
    <property type="match status" value="1"/>
</dbReference>
<dbReference type="SUPFAM" id="SSF49464">
    <property type="entry name" value="Carboxypeptidase regulatory domain-like"/>
    <property type="match status" value="1"/>
</dbReference>
<evidence type="ECO:0000259" key="3">
    <source>
        <dbReference type="PROSITE" id="PS51766"/>
    </source>
</evidence>
<reference evidence="4 5" key="1">
    <citation type="journal article" date="2014" name="Int. J. Syst. Evol. Microbiol.">
        <title>Phaeodactylibacter xiamenensis gen. nov., sp. nov., a member of the family Saprospiraceae isolated from the marine alga Phaeodactylum tricornutum.</title>
        <authorList>
            <person name="Chen Z.Jr."/>
            <person name="Lei X."/>
            <person name="Lai Q."/>
            <person name="Li Y."/>
            <person name="Zhang B."/>
            <person name="Zhang J."/>
            <person name="Zhang H."/>
            <person name="Yang L."/>
            <person name="Zheng W."/>
            <person name="Tian Y."/>
            <person name="Yu Z."/>
            <person name="Xu H.Jr."/>
            <person name="Zheng T."/>
        </authorList>
    </citation>
    <scope>NUCLEOTIDE SEQUENCE [LARGE SCALE GENOMIC DNA]</scope>
    <source>
        <strain evidence="4 5">KD52</strain>
    </source>
</reference>
<dbReference type="Pfam" id="PF02494">
    <property type="entry name" value="HYR"/>
    <property type="match status" value="2"/>
</dbReference>
<dbReference type="Pfam" id="PF00963">
    <property type="entry name" value="Cohesin"/>
    <property type="match status" value="1"/>
</dbReference>
<sequence>MLAFTLFTGPALYAQCDLACNGGNPNFPLNIPVNGDCNVELAPEDVLEVPIICPGDKILTIRDTMNSIIVSGTNLVLFDPAPYEGQVLSVTVTDATTGIFCNSFIRAVDISPPVISCVNDTISCIADTSAVVLGAPAVSDNCSDDISLSYFDNFTNFTCANDNKAILERVWSAADEQGNTSSCSQFILLERPDLNTDIEFPLDTLLSCEVGDPTLNMTGQPELFGIIIENTNECDLNVTFNDDTLNLCGNIEYQIQRTWTVTESCSGTMATDLQLITVVDTVAPDITCPGPITVSTNTGACWATVTLPPPTVVDNCDPDATFFVSTSFGAVGVGPHNFVPVGTHTIQYSSIDFCGNSQSCTTTLNVVDQEPPTAVCEETTVVSVSNNGQGTVFAATFNDGSNDNCAQQLFFKARRMTTGSCNGLNGDDSNIPGYQEWFDDNVSFCCEEIDSTDIRVILRVYEIDPGIGPVEPTRELPGGDLFGHFTECMVNVEVQDKIAPVVVCPQNQTIDCTDDYSDLSIFGNATVMDNCSAETTLEETVDVDNCGEGTITRTFSAVDPSGNIGGCIQTIQVVNQNPLTLGLIDFPDDYTITICGAPTDPDDLPPGFDEPVVMDPGCSMIGINHTDEFYDVSFPACYKILREWVVLDWCQYDPENPSAGGRFSDVQVIKVEDLNPPVMVCPDDVTVAMGSMCGQGPVVLPDVTADDCSTNILITNDSPYADVGGANGSGIYPEGTTVVNFYANDRCGNVSTCSVEVTVEDQTAPQPVCIVGLSINLAMMNGEPMAMINAGAFDGSTIDNCTPANEIDLTIRRAGTGQPTTPQLTFTCEDVGNQMIEFWAEDASGNSAHCLTVIAVQDNNGVCPQAASGMIAGEVTTESGQYVEGVMVEVMSSDPMMAYTTNDGFFELLGVPFGGSYTVRPERNADPLNGVSTLDLMFISRHILGVQPLNTPYKMIAADVNRSGSISTLDIIALRKMILGLESELPNGNTSWRFVDANHIFLNPNNPFATPIPEVVNINGFDQDHMDANFVAIKVGDVDLSAAPNDLSGVEERDPEGSMMVHIPDVSVNEGQEFTIPFTTTGLHAVLGYQFTLRFNTEALEYMELVAGPVPGMSGSNFNLQKTNDGWITTSWNQTSTLPGEGQSELFAITFRARQPIESLEELVSFTSVPTSKEAYDMEGNIMDVGLNFGEAISSSGSVRVEGYELYQNRPNPFSTKTVIGFRLPIAGEAKVTVYDMAGKVLFHQEGYYDAGAHELIIRGTELGASGLLYYQLQTADYAATRKMILMN</sequence>
<dbReference type="GO" id="GO:0000272">
    <property type="term" value="P:polysaccharide catabolic process"/>
    <property type="evidence" value="ECO:0007669"/>
    <property type="project" value="InterPro"/>
</dbReference>
<keyword evidence="5" id="KW-1185">Reference proteome</keyword>
<feature type="domain" description="Dockerin" evidence="3">
    <location>
        <begin position="916"/>
        <end position="987"/>
    </location>
</feature>
<dbReference type="SUPFAM" id="SSF63446">
    <property type="entry name" value="Type I dockerin domain"/>
    <property type="match status" value="1"/>
</dbReference>
<dbReference type="EMBL" id="JPOS01000020">
    <property type="protein sequence ID" value="KGE88156.1"/>
    <property type="molecule type" value="Genomic_DNA"/>
</dbReference>
<feature type="domain" description="HYR" evidence="2">
    <location>
        <begin position="671"/>
        <end position="761"/>
    </location>
</feature>
<dbReference type="InterPro" id="IPR003410">
    <property type="entry name" value="HYR_dom"/>
</dbReference>
<proteinExistence type="predicted"/>
<dbReference type="InterPro" id="IPR016134">
    <property type="entry name" value="Dockerin_dom"/>
</dbReference>
<dbReference type="InterPro" id="IPR008965">
    <property type="entry name" value="CBM2/CBM3_carb-bd_dom_sf"/>
</dbReference>
<dbReference type="Proteomes" id="UP000029736">
    <property type="component" value="Unassembled WGS sequence"/>
</dbReference>
<feature type="domain" description="HYR" evidence="2">
    <location>
        <begin position="279"/>
        <end position="368"/>
    </location>
</feature>
<dbReference type="InterPro" id="IPR036439">
    <property type="entry name" value="Dockerin_dom_sf"/>
</dbReference>
<evidence type="ECO:0000259" key="2">
    <source>
        <dbReference type="PROSITE" id="PS50825"/>
    </source>
</evidence>
<dbReference type="PANTHER" id="PTHR24273">
    <property type="entry name" value="FI04643P-RELATED"/>
    <property type="match status" value="1"/>
</dbReference>
<dbReference type="PROSITE" id="PS00018">
    <property type="entry name" value="EF_HAND_1"/>
    <property type="match status" value="1"/>
</dbReference>
<dbReference type="PANTHER" id="PTHR24273:SF32">
    <property type="entry name" value="HYALIN"/>
    <property type="match status" value="1"/>
</dbReference>
<evidence type="ECO:0008006" key="6">
    <source>
        <dbReference type="Google" id="ProtNLM"/>
    </source>
</evidence>
<name>A0A098S7S5_9BACT</name>
<evidence type="ECO:0000313" key="4">
    <source>
        <dbReference type="EMBL" id="KGE88156.1"/>
    </source>
</evidence>
<comment type="caution">
    <text evidence="4">The sequence shown here is derived from an EMBL/GenBank/DDBJ whole genome shotgun (WGS) entry which is preliminary data.</text>
</comment>
<evidence type="ECO:0000256" key="1">
    <source>
        <dbReference type="ARBA" id="ARBA00022737"/>
    </source>
</evidence>
<dbReference type="InterPro" id="IPR026444">
    <property type="entry name" value="Secre_tail"/>
</dbReference>
<dbReference type="CDD" id="cd14252">
    <property type="entry name" value="Dockerin_like"/>
    <property type="match status" value="1"/>
</dbReference>
<dbReference type="InterPro" id="IPR002105">
    <property type="entry name" value="Dockerin_1_rpt"/>
</dbReference>
<dbReference type="GO" id="GO:0030246">
    <property type="term" value="F:carbohydrate binding"/>
    <property type="evidence" value="ECO:0007669"/>
    <property type="project" value="InterPro"/>
</dbReference>
<dbReference type="PROSITE" id="PS50825">
    <property type="entry name" value="HYR"/>
    <property type="match status" value="2"/>
</dbReference>
<dbReference type="SUPFAM" id="SSF49384">
    <property type="entry name" value="Carbohydrate-binding domain"/>
    <property type="match status" value="1"/>
</dbReference>
<dbReference type="InterPro" id="IPR018247">
    <property type="entry name" value="EF_Hand_1_Ca_BS"/>
</dbReference>
<dbReference type="InterPro" id="IPR008969">
    <property type="entry name" value="CarboxyPept-like_regulatory"/>
</dbReference>
<evidence type="ECO:0000313" key="5">
    <source>
        <dbReference type="Proteomes" id="UP000029736"/>
    </source>
</evidence>
<protein>
    <recommendedName>
        <fullName evidence="6">HYR domain-containing protein</fullName>
    </recommendedName>
</protein>
<dbReference type="GO" id="GO:0004553">
    <property type="term" value="F:hydrolase activity, hydrolyzing O-glycosyl compounds"/>
    <property type="evidence" value="ECO:0007669"/>
    <property type="project" value="InterPro"/>
</dbReference>